<dbReference type="InterPro" id="IPR022698">
    <property type="entry name" value="OrsD"/>
</dbReference>
<dbReference type="PANTHER" id="PTHR47657:SF3">
    <property type="entry name" value="ORSELLINIC ACID_F9775 BIOSYNTHESIS CLUSTER PROTEIN D-RELATED"/>
    <property type="match status" value="1"/>
</dbReference>
<proteinExistence type="predicted"/>
<reference evidence="3 4" key="1">
    <citation type="submission" date="2023-08" db="EMBL/GenBank/DDBJ databases">
        <title>Black Yeasts Isolated from many extreme environments.</title>
        <authorList>
            <person name="Coleine C."/>
            <person name="Stajich J.E."/>
            <person name="Selbmann L."/>
        </authorList>
    </citation>
    <scope>NUCLEOTIDE SEQUENCE [LARGE SCALE GENOMIC DNA]</scope>
    <source>
        <strain evidence="3 4">CCFEE 5885</strain>
    </source>
</reference>
<dbReference type="Proteomes" id="UP001345013">
    <property type="component" value="Unassembled WGS sequence"/>
</dbReference>
<organism evidence="3 4">
    <name type="scientific">Lithohypha guttulata</name>
    <dbReference type="NCBI Taxonomy" id="1690604"/>
    <lineage>
        <taxon>Eukaryota</taxon>
        <taxon>Fungi</taxon>
        <taxon>Dikarya</taxon>
        <taxon>Ascomycota</taxon>
        <taxon>Pezizomycotina</taxon>
        <taxon>Eurotiomycetes</taxon>
        <taxon>Chaetothyriomycetidae</taxon>
        <taxon>Chaetothyriales</taxon>
        <taxon>Trichomeriaceae</taxon>
        <taxon>Lithohypha</taxon>
    </lineage>
</organism>
<evidence type="ECO:0000313" key="3">
    <source>
        <dbReference type="EMBL" id="KAK5075644.1"/>
    </source>
</evidence>
<feature type="region of interest" description="Disordered" evidence="1">
    <location>
        <begin position="140"/>
        <end position="159"/>
    </location>
</feature>
<gene>
    <name evidence="3" type="ORF">LTR24_010013</name>
</gene>
<evidence type="ECO:0000256" key="1">
    <source>
        <dbReference type="SAM" id="MobiDB-lite"/>
    </source>
</evidence>
<evidence type="ECO:0000313" key="4">
    <source>
        <dbReference type="Proteomes" id="UP001345013"/>
    </source>
</evidence>
<accession>A0ABR0JVL8</accession>
<comment type="caution">
    <text evidence="3">The sequence shown here is derived from an EMBL/GenBank/DDBJ whole genome shotgun (WGS) entry which is preliminary data.</text>
</comment>
<dbReference type="InterPro" id="IPR013087">
    <property type="entry name" value="Znf_C2H2_type"/>
</dbReference>
<dbReference type="PROSITE" id="PS00028">
    <property type="entry name" value="ZINC_FINGER_C2H2_1"/>
    <property type="match status" value="1"/>
</dbReference>
<protein>
    <recommendedName>
        <fullName evidence="2">C2H2-type domain-containing protein</fullName>
    </recommendedName>
</protein>
<name>A0ABR0JVL8_9EURO</name>
<dbReference type="EMBL" id="JAVRRG010000262">
    <property type="protein sequence ID" value="KAK5075644.1"/>
    <property type="molecule type" value="Genomic_DNA"/>
</dbReference>
<keyword evidence="4" id="KW-1185">Reference proteome</keyword>
<sequence>MFTTLVSHDLLLYNAKHKVLICRECKYAIQKSALGSHLLRHKIYRGERQRLLSSITRLELLEADDVQLPLAGSPPVHELPIFPGYRCTATGCESLYASFKRVRRHCSQSHGVSDPPESFARSVNLQTFFRGTKLRYFEVDSPKATPGRPPITREGGPVHQHSLSTAATSAARTQLPVNPSGPPCDFNMETLRYFHHFMTTTSLTLPVEKRWQNDVVAQALRLHWLMCGLLAISASHLAALAEDETTKQGHQKQSTRFLQDFSTGWKEVKYASGEAEVEEAKTALDQEMTSGLVPFRLQSFAMTLQGCIDADSALQAAANIDDPLGETFLRARKDSVGSSNASVSINAPPALLERFRNLPYRMAEALEKPDSAADFFATLSAIDLLVECCSLSYASDDVGAVWDGMESWLRRLSGHFNLMVRRRSPAALIVLAHWSLLVERAERYCWFLRGSATKVRRQIIWELPEDSTVQSLVENLMG</sequence>
<feature type="domain" description="C2H2-type" evidence="2">
    <location>
        <begin position="87"/>
        <end position="110"/>
    </location>
</feature>
<dbReference type="Pfam" id="PF12013">
    <property type="entry name" value="OrsD"/>
    <property type="match status" value="1"/>
</dbReference>
<dbReference type="PANTHER" id="PTHR47657">
    <property type="entry name" value="STEROL REGULATORY ELEMENT-BINDING PROTEIN ECM22"/>
    <property type="match status" value="1"/>
</dbReference>
<dbReference type="InterPro" id="IPR052400">
    <property type="entry name" value="Zn2-C6_fungal_TF"/>
</dbReference>
<evidence type="ECO:0000259" key="2">
    <source>
        <dbReference type="PROSITE" id="PS00028"/>
    </source>
</evidence>